<evidence type="ECO:0000256" key="1">
    <source>
        <dbReference type="SAM" id="Phobius"/>
    </source>
</evidence>
<proteinExistence type="predicted"/>
<accession>A0ABN2CSB6</accession>
<keyword evidence="1" id="KW-0472">Membrane</keyword>
<dbReference type="Proteomes" id="UP001500393">
    <property type="component" value="Unassembled WGS sequence"/>
</dbReference>
<dbReference type="RefSeq" id="WP_344211364.1">
    <property type="nucleotide sequence ID" value="NZ_BAAAOS010000017.1"/>
</dbReference>
<feature type="transmembrane region" description="Helical" evidence="1">
    <location>
        <begin position="82"/>
        <end position="102"/>
    </location>
</feature>
<gene>
    <name evidence="2" type="ORF">GCM10009789_15700</name>
</gene>
<comment type="caution">
    <text evidence="2">The sequence shown here is derived from an EMBL/GenBank/DDBJ whole genome shotgun (WGS) entry which is preliminary data.</text>
</comment>
<feature type="transmembrane region" description="Helical" evidence="1">
    <location>
        <begin position="49"/>
        <end position="70"/>
    </location>
</feature>
<reference evidence="2 3" key="1">
    <citation type="journal article" date="2019" name="Int. J. Syst. Evol. Microbiol.">
        <title>The Global Catalogue of Microorganisms (GCM) 10K type strain sequencing project: providing services to taxonomists for standard genome sequencing and annotation.</title>
        <authorList>
            <consortium name="The Broad Institute Genomics Platform"/>
            <consortium name="The Broad Institute Genome Sequencing Center for Infectious Disease"/>
            <person name="Wu L."/>
            <person name="Ma J."/>
        </authorList>
    </citation>
    <scope>NUCLEOTIDE SEQUENCE [LARGE SCALE GENOMIC DNA]</scope>
    <source>
        <strain evidence="2 3">JCM 14969</strain>
    </source>
</reference>
<evidence type="ECO:0000313" key="3">
    <source>
        <dbReference type="Proteomes" id="UP001500393"/>
    </source>
</evidence>
<sequence>MATYGGDSSGQGLQALIDSSPAPRAHTSVAAETALVCGLGAVLTAPFSILFGVAAVLGTVAVLSGMIGLITTHRPDVAGSALTAFGACLGGFAIALIGVRYLGLDSAFGDQLVPWVADQLQHWNTKLPQPR</sequence>
<evidence type="ECO:0000313" key="2">
    <source>
        <dbReference type="EMBL" id="GAA1563469.1"/>
    </source>
</evidence>
<protein>
    <submittedName>
        <fullName evidence="2">Uncharacterized protein</fullName>
    </submittedName>
</protein>
<keyword evidence="1" id="KW-0812">Transmembrane</keyword>
<dbReference type="EMBL" id="BAAAOS010000017">
    <property type="protein sequence ID" value="GAA1563469.1"/>
    <property type="molecule type" value="Genomic_DNA"/>
</dbReference>
<name>A0ABN2CSB6_9ACTN</name>
<keyword evidence="3" id="KW-1185">Reference proteome</keyword>
<organism evidence="2 3">
    <name type="scientific">Kribbella sancticallisti</name>
    <dbReference type="NCBI Taxonomy" id="460087"/>
    <lineage>
        <taxon>Bacteria</taxon>
        <taxon>Bacillati</taxon>
        <taxon>Actinomycetota</taxon>
        <taxon>Actinomycetes</taxon>
        <taxon>Propionibacteriales</taxon>
        <taxon>Kribbellaceae</taxon>
        <taxon>Kribbella</taxon>
    </lineage>
</organism>
<keyword evidence="1" id="KW-1133">Transmembrane helix</keyword>